<protein>
    <recommendedName>
        <fullName evidence="1">RNA-directed DNA polymerase</fullName>
        <ecNumber evidence="1">2.7.7.49</ecNumber>
    </recommendedName>
</protein>
<dbReference type="OrthoDB" id="7700397at2759"/>
<dbReference type="AlphaFoldDB" id="A0A026VW20"/>
<keyword evidence="5" id="KW-1185">Reference proteome</keyword>
<dbReference type="FunFam" id="1.10.340.70:FF:000003">
    <property type="entry name" value="Protein CBG25708"/>
    <property type="match status" value="1"/>
</dbReference>
<evidence type="ECO:0000313" key="4">
    <source>
        <dbReference type="EMBL" id="EZA47957.1"/>
    </source>
</evidence>
<dbReference type="OMA" id="RNTIEKC"/>
<dbReference type="FunFam" id="3.30.420.10:FF:000063">
    <property type="entry name" value="Retrovirus-related Pol polyprotein from transposon 297-like Protein"/>
    <property type="match status" value="1"/>
</dbReference>
<dbReference type="PROSITE" id="PS50994">
    <property type="entry name" value="INTEGRASE"/>
    <property type="match status" value="1"/>
</dbReference>
<dbReference type="GO" id="GO:0003676">
    <property type="term" value="F:nucleic acid binding"/>
    <property type="evidence" value="ECO:0007669"/>
    <property type="project" value="InterPro"/>
</dbReference>
<evidence type="ECO:0000259" key="3">
    <source>
        <dbReference type="PROSITE" id="PS50994"/>
    </source>
</evidence>
<name>A0A026VW20_OOCBI</name>
<dbReference type="Gene3D" id="3.30.420.10">
    <property type="entry name" value="Ribonuclease H-like superfamily/Ribonuclease H"/>
    <property type="match status" value="1"/>
</dbReference>
<dbReference type="PANTHER" id="PTHR37984">
    <property type="entry name" value="PROTEIN CBG26694"/>
    <property type="match status" value="1"/>
</dbReference>
<sequence>MQHYAVFLQAFNFDIKYRRSQEYGNADSFSRLPIQEKSVGNYDTIDVFQIENLEVLPVTAKSIREETNKDRVLIKIRQALEKSKSLVPLGYHDSEFSLQNDIIFKKDRVVIPESLRHKVLKELHAEHFGTVRMKQLSKNFCWWPKMDKEIEEVTKNCKACMLVSKNPTSKNKHHWEAASRPFERVHVDFAGPFMGHMFLILVDAYTRWPEVYIVKDMSVRNTIEKCREIFVTFGLPQTLVSDNGRTFIATEFENFLRNNGIHHKRTAPYHPATNGLAERFVQTLKQALRKFNSVYNGNIRANLQKFLFQYRITPHLELNKSPAEAMFGRTLRSRLELMFPEGDKEKEKMENSSAGRNFREGERVAVRDYLNKENKWRFGNISRKFGKLHYEIKLDDGRIWKRYIDQMKAIGNRISDKLQSKDIDHNGPRKTSEIVITENNANSNINATQGIFDSGSRHRSEDNEIVESEEEGTAEANVPHSSTVEPNTSSHERQSTAIAESRPQRNRKPPSRYGNYLSSF</sequence>
<dbReference type="InterPro" id="IPR012337">
    <property type="entry name" value="RNaseH-like_sf"/>
</dbReference>
<feature type="region of interest" description="Disordered" evidence="2">
    <location>
        <begin position="445"/>
        <end position="520"/>
    </location>
</feature>
<dbReference type="EC" id="2.7.7.49" evidence="1"/>
<evidence type="ECO:0000256" key="2">
    <source>
        <dbReference type="SAM" id="MobiDB-lite"/>
    </source>
</evidence>
<organism evidence="4 5">
    <name type="scientific">Ooceraea biroi</name>
    <name type="common">Clonal raider ant</name>
    <name type="synonym">Cerapachys biroi</name>
    <dbReference type="NCBI Taxonomy" id="2015173"/>
    <lineage>
        <taxon>Eukaryota</taxon>
        <taxon>Metazoa</taxon>
        <taxon>Ecdysozoa</taxon>
        <taxon>Arthropoda</taxon>
        <taxon>Hexapoda</taxon>
        <taxon>Insecta</taxon>
        <taxon>Pterygota</taxon>
        <taxon>Neoptera</taxon>
        <taxon>Endopterygota</taxon>
        <taxon>Hymenoptera</taxon>
        <taxon>Apocrita</taxon>
        <taxon>Aculeata</taxon>
        <taxon>Formicoidea</taxon>
        <taxon>Formicidae</taxon>
        <taxon>Dorylinae</taxon>
        <taxon>Ooceraea</taxon>
    </lineage>
</organism>
<dbReference type="GO" id="GO:0015074">
    <property type="term" value="P:DNA integration"/>
    <property type="evidence" value="ECO:0007669"/>
    <property type="project" value="InterPro"/>
</dbReference>
<evidence type="ECO:0000313" key="5">
    <source>
        <dbReference type="Proteomes" id="UP000053097"/>
    </source>
</evidence>
<dbReference type="InterPro" id="IPR036397">
    <property type="entry name" value="RNaseH_sf"/>
</dbReference>
<feature type="compositionally biased region" description="Polar residues" evidence="2">
    <location>
        <begin position="479"/>
        <end position="489"/>
    </location>
</feature>
<feature type="compositionally biased region" description="Acidic residues" evidence="2">
    <location>
        <begin position="463"/>
        <end position="473"/>
    </location>
</feature>
<feature type="domain" description="Integrase catalytic" evidence="3">
    <location>
        <begin position="177"/>
        <end position="330"/>
    </location>
</feature>
<dbReference type="Proteomes" id="UP000053097">
    <property type="component" value="Unassembled WGS sequence"/>
</dbReference>
<reference evidence="4 5" key="1">
    <citation type="journal article" date="2014" name="Curr. Biol.">
        <title>The genome of the clonal raider ant Cerapachys biroi.</title>
        <authorList>
            <person name="Oxley P.R."/>
            <person name="Ji L."/>
            <person name="Fetter-Pruneda I."/>
            <person name="McKenzie S.K."/>
            <person name="Li C."/>
            <person name="Hu H."/>
            <person name="Zhang G."/>
            <person name="Kronauer D.J."/>
        </authorList>
    </citation>
    <scope>NUCLEOTIDE SEQUENCE [LARGE SCALE GENOMIC DNA]</scope>
</reference>
<gene>
    <name evidence="4" type="ORF">X777_15041</name>
</gene>
<evidence type="ECO:0000256" key="1">
    <source>
        <dbReference type="ARBA" id="ARBA00012493"/>
    </source>
</evidence>
<accession>A0A026VW20</accession>
<dbReference type="Pfam" id="PF00665">
    <property type="entry name" value="rve"/>
    <property type="match status" value="1"/>
</dbReference>
<dbReference type="GO" id="GO:0003964">
    <property type="term" value="F:RNA-directed DNA polymerase activity"/>
    <property type="evidence" value="ECO:0007669"/>
    <property type="project" value="UniProtKB-EC"/>
</dbReference>
<dbReference type="Pfam" id="PF17921">
    <property type="entry name" value="Integrase_H2C2"/>
    <property type="match status" value="1"/>
</dbReference>
<dbReference type="PANTHER" id="PTHR37984:SF5">
    <property type="entry name" value="PROTEIN NYNRIN-LIKE"/>
    <property type="match status" value="1"/>
</dbReference>
<dbReference type="InterPro" id="IPR041588">
    <property type="entry name" value="Integrase_H2C2"/>
</dbReference>
<dbReference type="EMBL" id="KK107741">
    <property type="protein sequence ID" value="EZA47957.1"/>
    <property type="molecule type" value="Genomic_DNA"/>
</dbReference>
<dbReference type="InterPro" id="IPR001584">
    <property type="entry name" value="Integrase_cat-core"/>
</dbReference>
<dbReference type="SUPFAM" id="SSF53098">
    <property type="entry name" value="Ribonuclease H-like"/>
    <property type="match status" value="1"/>
</dbReference>
<dbReference type="Gene3D" id="1.10.340.70">
    <property type="match status" value="1"/>
</dbReference>
<proteinExistence type="predicted"/>
<dbReference type="InterPro" id="IPR050951">
    <property type="entry name" value="Retrovirus_Pol_polyprotein"/>
</dbReference>